<dbReference type="AlphaFoldDB" id="A0AAV7JEV4"/>
<dbReference type="Proteomes" id="UP001165289">
    <property type="component" value="Unassembled WGS sequence"/>
</dbReference>
<evidence type="ECO:0000256" key="3">
    <source>
        <dbReference type="PROSITE-ProRule" id="PRU00023"/>
    </source>
</evidence>
<organism evidence="4 5">
    <name type="scientific">Oopsacas minuta</name>
    <dbReference type="NCBI Taxonomy" id="111878"/>
    <lineage>
        <taxon>Eukaryota</taxon>
        <taxon>Metazoa</taxon>
        <taxon>Porifera</taxon>
        <taxon>Hexactinellida</taxon>
        <taxon>Hexasterophora</taxon>
        <taxon>Lyssacinosida</taxon>
        <taxon>Leucopsacidae</taxon>
        <taxon>Oopsacas</taxon>
    </lineage>
</organism>
<dbReference type="Pfam" id="PF12796">
    <property type="entry name" value="Ank_2"/>
    <property type="match status" value="2"/>
</dbReference>
<keyword evidence="2 3" id="KW-0040">ANK repeat</keyword>
<sequence>MMGINHSKCAYWATIDGRESDLKFHISNGAELSRVDATTGRSLIHIACERGDVRCVELINQCTRGRHLNQMDRDENTPLNLAVYWNHFNTVCTLLKLGADPNFVQKRSLRFHRMPQHIAATKRCMLILQELIHHGCHIDVQDSWGCTPLMVAINSKSIECVKLLLVHQANVELRDYLYNATPLQIAIHSKYYDVIPLLLYNGAEINVSGAKFSTPLVQAAEIRAVHLIQTLLEFGGKPNVLVPFANKLHLADLIEEYSQPRKLSSLCRIVLRRKYKSQLPQIVKNIFSPKICEYILGINMEFSGESLEEMEDSNQ</sequence>
<keyword evidence="1" id="KW-0677">Repeat</keyword>
<feature type="repeat" description="ANK" evidence="3">
    <location>
        <begin position="144"/>
        <end position="176"/>
    </location>
</feature>
<gene>
    <name evidence="4" type="ORF">LOD99_12278</name>
</gene>
<evidence type="ECO:0000313" key="4">
    <source>
        <dbReference type="EMBL" id="KAI6647281.1"/>
    </source>
</evidence>
<dbReference type="EMBL" id="JAKMXF010000343">
    <property type="protein sequence ID" value="KAI6647281.1"/>
    <property type="molecule type" value="Genomic_DNA"/>
</dbReference>
<dbReference type="PANTHER" id="PTHR24198">
    <property type="entry name" value="ANKYRIN REPEAT AND PROTEIN KINASE DOMAIN-CONTAINING PROTEIN"/>
    <property type="match status" value="1"/>
</dbReference>
<dbReference type="InterPro" id="IPR002110">
    <property type="entry name" value="Ankyrin_rpt"/>
</dbReference>
<proteinExistence type="predicted"/>
<reference evidence="4 5" key="1">
    <citation type="journal article" date="2023" name="BMC Biol.">
        <title>The compact genome of the sponge Oopsacas minuta (Hexactinellida) is lacking key metazoan core genes.</title>
        <authorList>
            <person name="Santini S."/>
            <person name="Schenkelaars Q."/>
            <person name="Jourda C."/>
            <person name="Duchesne M."/>
            <person name="Belahbib H."/>
            <person name="Rocher C."/>
            <person name="Selva M."/>
            <person name="Riesgo A."/>
            <person name="Vervoort M."/>
            <person name="Leys S.P."/>
            <person name="Kodjabachian L."/>
            <person name="Le Bivic A."/>
            <person name="Borchiellini C."/>
            <person name="Claverie J.M."/>
            <person name="Renard E."/>
        </authorList>
    </citation>
    <scope>NUCLEOTIDE SEQUENCE [LARGE SCALE GENOMIC DNA]</scope>
    <source>
        <strain evidence="4">SPO-2</strain>
    </source>
</reference>
<accession>A0AAV7JEV4</accession>
<comment type="caution">
    <text evidence="4">The sequence shown here is derived from an EMBL/GenBank/DDBJ whole genome shotgun (WGS) entry which is preliminary data.</text>
</comment>
<dbReference type="Gene3D" id="1.25.40.20">
    <property type="entry name" value="Ankyrin repeat-containing domain"/>
    <property type="match status" value="1"/>
</dbReference>
<dbReference type="PROSITE" id="PS50297">
    <property type="entry name" value="ANK_REP_REGION"/>
    <property type="match status" value="3"/>
</dbReference>
<evidence type="ECO:0000256" key="1">
    <source>
        <dbReference type="ARBA" id="ARBA00022737"/>
    </source>
</evidence>
<feature type="repeat" description="ANK" evidence="3">
    <location>
        <begin position="178"/>
        <end position="210"/>
    </location>
</feature>
<dbReference type="PANTHER" id="PTHR24198:SF165">
    <property type="entry name" value="ANKYRIN REPEAT-CONTAINING PROTEIN-RELATED"/>
    <property type="match status" value="1"/>
</dbReference>
<dbReference type="SUPFAM" id="SSF48403">
    <property type="entry name" value="Ankyrin repeat"/>
    <property type="match status" value="1"/>
</dbReference>
<name>A0AAV7JEV4_9METZ</name>
<feature type="repeat" description="ANK" evidence="3">
    <location>
        <begin position="74"/>
        <end position="106"/>
    </location>
</feature>
<dbReference type="SMART" id="SM00248">
    <property type="entry name" value="ANK"/>
    <property type="match status" value="6"/>
</dbReference>
<dbReference type="InterPro" id="IPR036770">
    <property type="entry name" value="Ankyrin_rpt-contain_sf"/>
</dbReference>
<dbReference type="PROSITE" id="PS50088">
    <property type="entry name" value="ANK_REPEAT"/>
    <property type="match status" value="3"/>
</dbReference>
<evidence type="ECO:0000313" key="5">
    <source>
        <dbReference type="Proteomes" id="UP001165289"/>
    </source>
</evidence>
<keyword evidence="5" id="KW-1185">Reference proteome</keyword>
<evidence type="ECO:0000256" key="2">
    <source>
        <dbReference type="ARBA" id="ARBA00023043"/>
    </source>
</evidence>
<protein>
    <submittedName>
        <fullName evidence="4">Cortactin-binding protein 2-like</fullName>
    </submittedName>
</protein>